<keyword evidence="1" id="KW-0238">DNA-binding</keyword>
<sequence length="100" mass="11409">MMDRDPDLKPVHPGEVLKEDFLQPMGISQNRLALAIHVQPIRISEIVRGKRAITADTALRFGRFFGTTADFWMRLQAAYDVDVARFEMDETLQNIEPHAA</sequence>
<dbReference type="NCBIfam" id="TIGR02607">
    <property type="entry name" value="antidote_HigA"/>
    <property type="match status" value="1"/>
</dbReference>
<name>A0A1Y2K0G5_9PROT</name>
<proteinExistence type="predicted"/>
<evidence type="ECO:0000313" key="4">
    <source>
        <dbReference type="Proteomes" id="UP000194003"/>
    </source>
</evidence>
<evidence type="ECO:0000313" key="3">
    <source>
        <dbReference type="EMBL" id="OSM00294.1"/>
    </source>
</evidence>
<reference evidence="3 4" key="1">
    <citation type="journal article" date="2016" name="BMC Genomics">
        <title>Combined genomic and structural analyses of a cultured magnetotactic bacterium reveals its niche adaptation to a dynamic environment.</title>
        <authorList>
            <person name="Araujo A.C."/>
            <person name="Morillo V."/>
            <person name="Cypriano J."/>
            <person name="Teixeira L.C."/>
            <person name="Leao P."/>
            <person name="Lyra S."/>
            <person name="Almeida L.G."/>
            <person name="Bazylinski D.A."/>
            <person name="Vasconcellos A.T."/>
            <person name="Abreu F."/>
            <person name="Lins U."/>
        </authorList>
    </citation>
    <scope>NUCLEOTIDE SEQUENCE [LARGE SCALE GENOMIC DNA]</scope>
    <source>
        <strain evidence="3 4">IT-1</strain>
    </source>
</reference>
<dbReference type="CDD" id="cd00093">
    <property type="entry name" value="HTH_XRE"/>
    <property type="match status" value="1"/>
</dbReference>
<evidence type="ECO:0000256" key="1">
    <source>
        <dbReference type="ARBA" id="ARBA00023125"/>
    </source>
</evidence>
<dbReference type="Proteomes" id="UP000194003">
    <property type="component" value="Unassembled WGS sequence"/>
</dbReference>
<evidence type="ECO:0000259" key="2">
    <source>
        <dbReference type="PROSITE" id="PS50943"/>
    </source>
</evidence>
<dbReference type="PANTHER" id="PTHR36924:SF1">
    <property type="entry name" value="ANTITOXIN HIGA-1"/>
    <property type="match status" value="1"/>
</dbReference>
<gene>
    <name evidence="3" type="ORF">MAIT1_00780</name>
</gene>
<dbReference type="STRING" id="1434232.MAIT1_00780"/>
<dbReference type="AlphaFoldDB" id="A0A1Y2K0G5"/>
<dbReference type="Gene3D" id="1.10.260.40">
    <property type="entry name" value="lambda repressor-like DNA-binding domains"/>
    <property type="match status" value="1"/>
</dbReference>
<dbReference type="GO" id="GO:0003677">
    <property type="term" value="F:DNA binding"/>
    <property type="evidence" value="ECO:0007669"/>
    <property type="project" value="UniProtKB-KW"/>
</dbReference>
<dbReference type="InterPro" id="IPR010982">
    <property type="entry name" value="Lambda_DNA-bd_dom_sf"/>
</dbReference>
<dbReference type="InterPro" id="IPR013430">
    <property type="entry name" value="Toxin_antidote_HigA"/>
</dbReference>
<organism evidence="3 4">
    <name type="scientific">Magnetofaba australis IT-1</name>
    <dbReference type="NCBI Taxonomy" id="1434232"/>
    <lineage>
        <taxon>Bacteria</taxon>
        <taxon>Pseudomonadati</taxon>
        <taxon>Pseudomonadota</taxon>
        <taxon>Magnetococcia</taxon>
        <taxon>Magnetococcales</taxon>
        <taxon>Magnetococcaceae</taxon>
        <taxon>Magnetofaba</taxon>
    </lineage>
</organism>
<keyword evidence="4" id="KW-1185">Reference proteome</keyword>
<dbReference type="InterPro" id="IPR001387">
    <property type="entry name" value="Cro/C1-type_HTH"/>
</dbReference>
<feature type="domain" description="HTH cro/C1-type" evidence="2">
    <location>
        <begin position="26"/>
        <end position="72"/>
    </location>
</feature>
<dbReference type="Pfam" id="PF01381">
    <property type="entry name" value="HTH_3"/>
    <property type="match status" value="1"/>
</dbReference>
<dbReference type="EMBL" id="LVJN01000021">
    <property type="protein sequence ID" value="OSM00294.1"/>
    <property type="molecule type" value="Genomic_DNA"/>
</dbReference>
<dbReference type="SUPFAM" id="SSF47413">
    <property type="entry name" value="lambda repressor-like DNA-binding domains"/>
    <property type="match status" value="1"/>
</dbReference>
<dbReference type="SMART" id="SM00530">
    <property type="entry name" value="HTH_XRE"/>
    <property type="match status" value="1"/>
</dbReference>
<accession>A0A1Y2K0G5</accession>
<protein>
    <submittedName>
        <fullName evidence="3">Putative antitoxin, XRE family</fullName>
    </submittedName>
</protein>
<comment type="caution">
    <text evidence="3">The sequence shown here is derived from an EMBL/GenBank/DDBJ whole genome shotgun (WGS) entry which is preliminary data.</text>
</comment>
<dbReference type="OrthoDB" id="3174593at2"/>
<dbReference type="PANTHER" id="PTHR36924">
    <property type="entry name" value="ANTITOXIN HIGA-1"/>
    <property type="match status" value="1"/>
</dbReference>
<dbReference type="PROSITE" id="PS50943">
    <property type="entry name" value="HTH_CROC1"/>
    <property type="match status" value="1"/>
</dbReference>
<dbReference type="RefSeq" id="WP_085446868.1">
    <property type="nucleotide sequence ID" value="NZ_LVJN01000021.1"/>
</dbReference>